<dbReference type="InterPro" id="IPR012337">
    <property type="entry name" value="RNaseH-like_sf"/>
</dbReference>
<dbReference type="InterPro" id="IPR036397">
    <property type="entry name" value="RNaseH_sf"/>
</dbReference>
<feature type="domain" description="RNase H type-1" evidence="1">
    <location>
        <begin position="38"/>
        <end position="123"/>
    </location>
</feature>
<dbReference type="RefSeq" id="WP_199037875.1">
    <property type="nucleotide sequence ID" value="NZ_JAELXS010000005.1"/>
</dbReference>
<keyword evidence="3" id="KW-1185">Reference proteome</keyword>
<evidence type="ECO:0000313" key="3">
    <source>
        <dbReference type="Proteomes" id="UP000640426"/>
    </source>
</evidence>
<accession>A0ABS0XRI8</accession>
<sequence>MTARLKIYFDGGYRPGGGGMETAVVVRGQAHIQPDLGEGTSMTAEWLALLQALRLVRTLGETNVVLLGDAVAVIDRANGVLKARGACLPHLTAVRDLTAALGSPPIRYVKRAQNLAGIALSRRHPR</sequence>
<name>A0ABS0XRI8_9SPHN</name>
<organism evidence="2 3">
    <name type="scientific">Sphingomonas mollis</name>
    <dbReference type="NCBI Taxonomy" id="2795726"/>
    <lineage>
        <taxon>Bacteria</taxon>
        <taxon>Pseudomonadati</taxon>
        <taxon>Pseudomonadota</taxon>
        <taxon>Alphaproteobacteria</taxon>
        <taxon>Sphingomonadales</taxon>
        <taxon>Sphingomonadaceae</taxon>
        <taxon>Sphingomonas</taxon>
    </lineage>
</organism>
<dbReference type="InterPro" id="IPR002156">
    <property type="entry name" value="RNaseH_domain"/>
</dbReference>
<evidence type="ECO:0000313" key="2">
    <source>
        <dbReference type="EMBL" id="MBJ6122343.1"/>
    </source>
</evidence>
<dbReference type="EMBL" id="JAELXS010000005">
    <property type="protein sequence ID" value="MBJ6122343.1"/>
    <property type="molecule type" value="Genomic_DNA"/>
</dbReference>
<proteinExistence type="predicted"/>
<reference evidence="3" key="1">
    <citation type="submission" date="2020-12" db="EMBL/GenBank/DDBJ databases">
        <title>Hymenobacter sp.</title>
        <authorList>
            <person name="Kim M.K."/>
        </authorList>
    </citation>
    <scope>NUCLEOTIDE SEQUENCE [LARGE SCALE GENOMIC DNA]</scope>
    <source>
        <strain evidence="3">BT553</strain>
    </source>
</reference>
<gene>
    <name evidence="2" type="ORF">JAO74_11130</name>
</gene>
<dbReference type="Pfam" id="PF13456">
    <property type="entry name" value="RVT_3"/>
    <property type="match status" value="1"/>
</dbReference>
<dbReference type="Gene3D" id="3.30.420.10">
    <property type="entry name" value="Ribonuclease H-like superfamily/Ribonuclease H"/>
    <property type="match status" value="1"/>
</dbReference>
<dbReference type="Proteomes" id="UP000640426">
    <property type="component" value="Unassembled WGS sequence"/>
</dbReference>
<dbReference type="SUPFAM" id="SSF53098">
    <property type="entry name" value="Ribonuclease H-like"/>
    <property type="match status" value="1"/>
</dbReference>
<comment type="caution">
    <text evidence="2">The sequence shown here is derived from an EMBL/GenBank/DDBJ whole genome shotgun (WGS) entry which is preliminary data.</text>
</comment>
<protein>
    <submittedName>
        <fullName evidence="2">Reverse transcriptase-like protein</fullName>
    </submittedName>
</protein>
<evidence type="ECO:0000259" key="1">
    <source>
        <dbReference type="Pfam" id="PF13456"/>
    </source>
</evidence>